<feature type="transmembrane region" description="Helical" evidence="1">
    <location>
        <begin position="37"/>
        <end position="59"/>
    </location>
</feature>
<keyword evidence="1" id="KW-0812">Transmembrane</keyword>
<name>A0A9P6C2K0_9AGAR</name>
<organism evidence="2 3">
    <name type="scientific">Macrolepiota fuliginosa MF-IS2</name>
    <dbReference type="NCBI Taxonomy" id="1400762"/>
    <lineage>
        <taxon>Eukaryota</taxon>
        <taxon>Fungi</taxon>
        <taxon>Dikarya</taxon>
        <taxon>Basidiomycota</taxon>
        <taxon>Agaricomycotina</taxon>
        <taxon>Agaricomycetes</taxon>
        <taxon>Agaricomycetidae</taxon>
        <taxon>Agaricales</taxon>
        <taxon>Agaricineae</taxon>
        <taxon>Agaricaceae</taxon>
        <taxon>Macrolepiota</taxon>
    </lineage>
</organism>
<accession>A0A9P6C2K0</accession>
<dbReference type="Proteomes" id="UP000807342">
    <property type="component" value="Unassembled WGS sequence"/>
</dbReference>
<evidence type="ECO:0000313" key="2">
    <source>
        <dbReference type="EMBL" id="KAF9449676.1"/>
    </source>
</evidence>
<proteinExistence type="predicted"/>
<sequence>MRHGNSPQAQPNTLSPRQTTSALSYTPDFNLTWPQGALILIVYISLIHRFFILLCSIDLDNNPEQLSMWTNLLIQTIPSKLLHRSILRALFLLPRCVTLGHRQRKAIVEDSRSKPAGMCVWPHSKWSIKQFLKGLHDKTLAASKNPRLRNG</sequence>
<gene>
    <name evidence="2" type="ORF">P691DRAFT_758832</name>
</gene>
<evidence type="ECO:0000256" key="1">
    <source>
        <dbReference type="SAM" id="Phobius"/>
    </source>
</evidence>
<reference evidence="2" key="1">
    <citation type="submission" date="2020-11" db="EMBL/GenBank/DDBJ databases">
        <authorList>
            <consortium name="DOE Joint Genome Institute"/>
            <person name="Ahrendt S."/>
            <person name="Riley R."/>
            <person name="Andreopoulos W."/>
            <person name="Labutti K."/>
            <person name="Pangilinan J."/>
            <person name="Ruiz-Duenas F.J."/>
            <person name="Barrasa J.M."/>
            <person name="Sanchez-Garcia M."/>
            <person name="Camarero S."/>
            <person name="Miyauchi S."/>
            <person name="Serrano A."/>
            <person name="Linde D."/>
            <person name="Babiker R."/>
            <person name="Drula E."/>
            <person name="Ayuso-Fernandez I."/>
            <person name="Pacheco R."/>
            <person name="Padilla G."/>
            <person name="Ferreira P."/>
            <person name="Barriuso J."/>
            <person name="Kellner H."/>
            <person name="Castanera R."/>
            <person name="Alfaro M."/>
            <person name="Ramirez L."/>
            <person name="Pisabarro A.G."/>
            <person name="Kuo A."/>
            <person name="Tritt A."/>
            <person name="Lipzen A."/>
            <person name="He G."/>
            <person name="Yan M."/>
            <person name="Ng V."/>
            <person name="Cullen D."/>
            <person name="Martin F."/>
            <person name="Rosso M.-N."/>
            <person name="Henrissat B."/>
            <person name="Hibbett D."/>
            <person name="Martinez A.T."/>
            <person name="Grigoriev I.V."/>
        </authorList>
    </citation>
    <scope>NUCLEOTIDE SEQUENCE</scope>
    <source>
        <strain evidence="2">MF-IS2</strain>
    </source>
</reference>
<dbReference type="EMBL" id="MU151123">
    <property type="protein sequence ID" value="KAF9449676.1"/>
    <property type="molecule type" value="Genomic_DNA"/>
</dbReference>
<keyword evidence="1" id="KW-0472">Membrane</keyword>
<evidence type="ECO:0000313" key="3">
    <source>
        <dbReference type="Proteomes" id="UP000807342"/>
    </source>
</evidence>
<comment type="caution">
    <text evidence="2">The sequence shown here is derived from an EMBL/GenBank/DDBJ whole genome shotgun (WGS) entry which is preliminary data.</text>
</comment>
<dbReference type="AlphaFoldDB" id="A0A9P6C2K0"/>
<keyword evidence="3" id="KW-1185">Reference proteome</keyword>
<keyword evidence="1" id="KW-1133">Transmembrane helix</keyword>
<protein>
    <submittedName>
        <fullName evidence="2">Uncharacterized protein</fullName>
    </submittedName>
</protein>